<accession>A0A7J7NJU6</accession>
<dbReference type="SUPFAM" id="SSF52540">
    <property type="entry name" value="P-loop containing nucleoside triphosphate hydrolases"/>
    <property type="match status" value="1"/>
</dbReference>
<dbReference type="InterPro" id="IPR055414">
    <property type="entry name" value="LRR_R13L4/SHOC2-like"/>
</dbReference>
<evidence type="ECO:0000256" key="3">
    <source>
        <dbReference type="ARBA" id="ARBA00022821"/>
    </source>
</evidence>
<dbReference type="Pfam" id="PF23559">
    <property type="entry name" value="WHD_DRP"/>
    <property type="match status" value="1"/>
</dbReference>
<evidence type="ECO:0000259" key="6">
    <source>
        <dbReference type="Pfam" id="PF23598"/>
    </source>
</evidence>
<comment type="caution">
    <text evidence="7">The sequence shown here is derived from an EMBL/GenBank/DDBJ whole genome shotgun (WGS) entry which is preliminary data.</text>
</comment>
<evidence type="ECO:0000313" key="7">
    <source>
        <dbReference type="EMBL" id="KAF6167168.1"/>
    </source>
</evidence>
<keyword evidence="1" id="KW-0677">Repeat</keyword>
<dbReference type="PANTHER" id="PTHR23155:SF1205">
    <property type="entry name" value="DISEASE RESISTANCE PROTEIN RPM1"/>
    <property type="match status" value="1"/>
</dbReference>
<protein>
    <recommendedName>
        <fullName evidence="9">Rx N-terminal domain-containing protein</fullName>
    </recommendedName>
</protein>
<dbReference type="GO" id="GO:0098542">
    <property type="term" value="P:defense response to other organism"/>
    <property type="evidence" value="ECO:0007669"/>
    <property type="project" value="TreeGrafter"/>
</dbReference>
<evidence type="ECO:0000259" key="5">
    <source>
        <dbReference type="Pfam" id="PF23559"/>
    </source>
</evidence>
<reference evidence="7 8" key="1">
    <citation type="journal article" date="2020" name="IScience">
        <title>Genome Sequencing of the Endangered Kingdonia uniflora (Circaeasteraceae, Ranunculales) Reveals Potential Mechanisms of Evolutionary Specialization.</title>
        <authorList>
            <person name="Sun Y."/>
            <person name="Deng T."/>
            <person name="Zhang A."/>
            <person name="Moore M.J."/>
            <person name="Landis J.B."/>
            <person name="Lin N."/>
            <person name="Zhang H."/>
            <person name="Zhang X."/>
            <person name="Huang J."/>
            <person name="Zhang X."/>
            <person name="Sun H."/>
            <person name="Wang H."/>
        </authorList>
    </citation>
    <scope>NUCLEOTIDE SEQUENCE [LARGE SCALE GENOMIC DNA]</scope>
    <source>
        <strain evidence="7">TB1705</strain>
        <tissue evidence="7">Leaf</tissue>
    </source>
</reference>
<gene>
    <name evidence="7" type="ORF">GIB67_029806</name>
</gene>
<organism evidence="7 8">
    <name type="scientific">Kingdonia uniflora</name>
    <dbReference type="NCBI Taxonomy" id="39325"/>
    <lineage>
        <taxon>Eukaryota</taxon>
        <taxon>Viridiplantae</taxon>
        <taxon>Streptophyta</taxon>
        <taxon>Embryophyta</taxon>
        <taxon>Tracheophyta</taxon>
        <taxon>Spermatophyta</taxon>
        <taxon>Magnoliopsida</taxon>
        <taxon>Ranunculales</taxon>
        <taxon>Circaeasteraceae</taxon>
        <taxon>Kingdonia</taxon>
    </lineage>
</organism>
<dbReference type="Pfam" id="PF23598">
    <property type="entry name" value="LRR_14"/>
    <property type="match status" value="1"/>
</dbReference>
<dbReference type="InterPro" id="IPR027417">
    <property type="entry name" value="P-loop_NTPase"/>
</dbReference>
<dbReference type="Proteomes" id="UP000541444">
    <property type="component" value="Unassembled WGS sequence"/>
</dbReference>
<dbReference type="InterPro" id="IPR042197">
    <property type="entry name" value="Apaf_helical"/>
</dbReference>
<dbReference type="CDD" id="cd14798">
    <property type="entry name" value="RX-CC_like"/>
    <property type="match status" value="1"/>
</dbReference>
<dbReference type="AlphaFoldDB" id="A0A7J7NJU6"/>
<keyword evidence="3" id="KW-0611">Plant defense</keyword>
<dbReference type="GO" id="GO:0043531">
    <property type="term" value="F:ADP binding"/>
    <property type="evidence" value="ECO:0007669"/>
    <property type="project" value="InterPro"/>
</dbReference>
<dbReference type="InterPro" id="IPR038005">
    <property type="entry name" value="RX-like_CC"/>
</dbReference>
<dbReference type="Gene3D" id="1.10.8.430">
    <property type="entry name" value="Helical domain of apoptotic protease-activating factors"/>
    <property type="match status" value="1"/>
</dbReference>
<dbReference type="InterPro" id="IPR058922">
    <property type="entry name" value="WHD_DRP"/>
</dbReference>
<dbReference type="InterPro" id="IPR041118">
    <property type="entry name" value="Rx_N"/>
</dbReference>
<evidence type="ECO:0008006" key="9">
    <source>
        <dbReference type="Google" id="ProtNLM"/>
    </source>
</evidence>
<feature type="domain" description="Disease resistance protein winged helix" evidence="5">
    <location>
        <begin position="158"/>
        <end position="194"/>
    </location>
</feature>
<dbReference type="PANTHER" id="PTHR23155">
    <property type="entry name" value="DISEASE RESISTANCE PROTEIN RP"/>
    <property type="match status" value="1"/>
</dbReference>
<evidence type="ECO:0000313" key="8">
    <source>
        <dbReference type="Proteomes" id="UP000541444"/>
    </source>
</evidence>
<evidence type="ECO:0000259" key="4">
    <source>
        <dbReference type="Pfam" id="PF18052"/>
    </source>
</evidence>
<dbReference type="EMBL" id="JACGCM010000764">
    <property type="protein sequence ID" value="KAF6167168.1"/>
    <property type="molecule type" value="Genomic_DNA"/>
</dbReference>
<dbReference type="Pfam" id="PF18052">
    <property type="entry name" value="Rx_N"/>
    <property type="match status" value="1"/>
</dbReference>
<feature type="domain" description="Disease resistance N-terminal" evidence="4">
    <location>
        <begin position="2"/>
        <end position="68"/>
    </location>
</feature>
<evidence type="ECO:0000256" key="2">
    <source>
        <dbReference type="ARBA" id="ARBA00022741"/>
    </source>
</evidence>
<dbReference type="Gene3D" id="1.20.5.4130">
    <property type="match status" value="1"/>
</dbReference>
<proteinExistence type="predicted"/>
<dbReference type="Gene3D" id="3.80.10.10">
    <property type="entry name" value="Ribonuclease Inhibitor"/>
    <property type="match status" value="1"/>
</dbReference>
<feature type="domain" description="Disease resistance R13L4/SHOC-2-like LRR" evidence="6">
    <location>
        <begin position="239"/>
        <end position="412"/>
    </location>
</feature>
<dbReference type="InterPro" id="IPR044974">
    <property type="entry name" value="Disease_R_plants"/>
</dbReference>
<keyword evidence="2" id="KW-0547">Nucleotide-binding</keyword>
<keyword evidence="8" id="KW-1185">Reference proteome</keyword>
<evidence type="ECO:0000256" key="1">
    <source>
        <dbReference type="ARBA" id="ARBA00022737"/>
    </source>
</evidence>
<sequence>MLLGRVSREVNEIKDELESMKSFLQDADARSERDEGVKTWVRQVRDVVYDTENVLDEFLFRLAQPHRQGIFSSLNNGFRVMFTSRMIEVVVSSEIANRNYHLQPLSVQEAWRLFCMIFFQSNHEHSCPEELEELSRSILKKCNGLPLAIVAKASLAVEDYLNELIHRSLIQVAQRNNSGGIKTFRVHDLMREIIQVKSREEQFCVVFDIQSTEVQEIFCQMSIHNACKNLPSDARLSHLRLMIVFSVDKSLHCFLPMLFRRFKLMRVLDLELAALVEFPSELVELIHLRHLNLRTTGVKELPSSLGKHKNLEILDLRYTDMSVLPSEILKLKHLRHLLVYHYRFMHSSFFANMHGMKVPNGIWSLRNLQSLTAVETNGGDDTLKKLGELNQLRKLGITNLRKEDGTYLCQSLGN</sequence>
<dbReference type="SUPFAM" id="SSF52058">
    <property type="entry name" value="L domain-like"/>
    <property type="match status" value="1"/>
</dbReference>
<dbReference type="InterPro" id="IPR032675">
    <property type="entry name" value="LRR_dom_sf"/>
</dbReference>
<name>A0A7J7NJU6_9MAGN</name>
<dbReference type="OrthoDB" id="598235at2759"/>